<evidence type="ECO:0000313" key="14">
    <source>
        <dbReference type="Proteomes" id="UP001054889"/>
    </source>
</evidence>
<keyword evidence="6" id="KW-0677">Repeat</keyword>
<keyword evidence="4" id="KW-0812">Transmembrane</keyword>
<feature type="signal peptide" evidence="11">
    <location>
        <begin position="1"/>
        <end position="19"/>
    </location>
</feature>
<dbReference type="FunFam" id="3.80.10.10:FF:000403">
    <property type="entry name" value="Receptor-like protein 2"/>
    <property type="match status" value="1"/>
</dbReference>
<dbReference type="Pfam" id="PF08263">
    <property type="entry name" value="LRRNT_2"/>
    <property type="match status" value="1"/>
</dbReference>
<organism evidence="13 14">
    <name type="scientific">Eleusine coracana subsp. coracana</name>
    <dbReference type="NCBI Taxonomy" id="191504"/>
    <lineage>
        <taxon>Eukaryota</taxon>
        <taxon>Viridiplantae</taxon>
        <taxon>Streptophyta</taxon>
        <taxon>Embryophyta</taxon>
        <taxon>Tracheophyta</taxon>
        <taxon>Spermatophyta</taxon>
        <taxon>Magnoliopsida</taxon>
        <taxon>Liliopsida</taxon>
        <taxon>Poales</taxon>
        <taxon>Poaceae</taxon>
        <taxon>PACMAD clade</taxon>
        <taxon>Chloridoideae</taxon>
        <taxon>Cynodonteae</taxon>
        <taxon>Eleusininae</taxon>
        <taxon>Eleusine</taxon>
    </lineage>
</organism>
<dbReference type="InterPro" id="IPR032675">
    <property type="entry name" value="LRR_dom_sf"/>
</dbReference>
<evidence type="ECO:0000256" key="4">
    <source>
        <dbReference type="ARBA" id="ARBA00022692"/>
    </source>
</evidence>
<dbReference type="AlphaFoldDB" id="A0AAV5BWW8"/>
<dbReference type="InterPro" id="IPR013210">
    <property type="entry name" value="LRR_N_plant-typ"/>
</dbReference>
<dbReference type="Gene3D" id="3.80.10.10">
    <property type="entry name" value="Ribonuclease Inhibitor"/>
    <property type="match status" value="2"/>
</dbReference>
<evidence type="ECO:0000256" key="11">
    <source>
        <dbReference type="SAM" id="SignalP"/>
    </source>
</evidence>
<name>A0AAV5BWW8_ELECO</name>
<gene>
    <name evidence="13" type="primary">ga06505</name>
    <name evidence="13" type="ORF">PR202_ga06505</name>
</gene>
<comment type="caution">
    <text evidence="13">The sequence shown here is derived from an EMBL/GenBank/DDBJ whole genome shotgun (WGS) entry which is preliminary data.</text>
</comment>
<dbReference type="Pfam" id="PF13855">
    <property type="entry name" value="LRR_8"/>
    <property type="match status" value="1"/>
</dbReference>
<dbReference type="FunFam" id="3.80.10.10:FF:000530">
    <property type="entry name" value="Receptor-like protein 2"/>
    <property type="match status" value="1"/>
</dbReference>
<dbReference type="EMBL" id="BQKI01000003">
    <property type="protein sequence ID" value="GJM90244.1"/>
    <property type="molecule type" value="Genomic_DNA"/>
</dbReference>
<dbReference type="FunFam" id="3.80.10.10:FF:000470">
    <property type="entry name" value="LRR receptor-like serine/threonine-protein kinase RPK2"/>
    <property type="match status" value="1"/>
</dbReference>
<evidence type="ECO:0000256" key="2">
    <source>
        <dbReference type="ARBA" id="ARBA00022475"/>
    </source>
</evidence>
<dbReference type="Pfam" id="PF00560">
    <property type="entry name" value="LRR_1"/>
    <property type="match status" value="4"/>
</dbReference>
<evidence type="ECO:0000256" key="9">
    <source>
        <dbReference type="ARBA" id="ARBA00023170"/>
    </source>
</evidence>
<dbReference type="GO" id="GO:0051606">
    <property type="term" value="P:detection of stimulus"/>
    <property type="evidence" value="ECO:0007669"/>
    <property type="project" value="UniProtKB-ARBA"/>
</dbReference>
<comment type="subcellular location">
    <subcellularLocation>
        <location evidence="1">Cell membrane</location>
        <topology evidence="1">Single-pass type I membrane protein</topology>
    </subcellularLocation>
</comment>
<accession>A0AAV5BWW8</accession>
<evidence type="ECO:0000256" key="3">
    <source>
        <dbReference type="ARBA" id="ARBA00022614"/>
    </source>
</evidence>
<dbReference type="PANTHER" id="PTHR48010:SF5">
    <property type="entry name" value="PROTEIN TOO MANY MOUTHS"/>
    <property type="match status" value="1"/>
</dbReference>
<keyword evidence="7" id="KW-1133">Transmembrane helix</keyword>
<dbReference type="SUPFAM" id="SSF52058">
    <property type="entry name" value="L domain-like"/>
    <property type="match status" value="1"/>
</dbReference>
<keyword evidence="9" id="KW-0675">Receptor</keyword>
<reference evidence="13" key="2">
    <citation type="submission" date="2021-12" db="EMBL/GenBank/DDBJ databases">
        <title>Resequencing data analysis of finger millet.</title>
        <authorList>
            <person name="Hatakeyama M."/>
            <person name="Aluri S."/>
            <person name="Balachadran M.T."/>
            <person name="Sivarajan S.R."/>
            <person name="Poveda L."/>
            <person name="Shimizu-Inatsugi R."/>
            <person name="Schlapbach R."/>
            <person name="Sreeman S.M."/>
            <person name="Shimizu K.K."/>
        </authorList>
    </citation>
    <scope>NUCLEOTIDE SEQUENCE</scope>
</reference>
<keyword evidence="8" id="KW-0472">Membrane</keyword>
<evidence type="ECO:0000256" key="1">
    <source>
        <dbReference type="ARBA" id="ARBA00004251"/>
    </source>
</evidence>
<dbReference type="GO" id="GO:0005886">
    <property type="term" value="C:plasma membrane"/>
    <property type="evidence" value="ECO:0007669"/>
    <property type="project" value="UniProtKB-SubCell"/>
</dbReference>
<feature type="domain" description="Leucine-rich repeat-containing N-terminal plant-type" evidence="12">
    <location>
        <begin position="24"/>
        <end position="63"/>
    </location>
</feature>
<evidence type="ECO:0000256" key="5">
    <source>
        <dbReference type="ARBA" id="ARBA00022729"/>
    </source>
</evidence>
<dbReference type="InterPro" id="IPR050994">
    <property type="entry name" value="At_inactive_RLKs"/>
</dbReference>
<evidence type="ECO:0000313" key="13">
    <source>
        <dbReference type="EMBL" id="GJM90244.1"/>
    </source>
</evidence>
<keyword evidence="2" id="KW-1003">Cell membrane</keyword>
<keyword evidence="10" id="KW-0325">Glycoprotein</keyword>
<dbReference type="PANTHER" id="PTHR48010">
    <property type="entry name" value="OS05G0588300 PROTEIN"/>
    <property type="match status" value="1"/>
</dbReference>
<proteinExistence type="predicted"/>
<dbReference type="InterPro" id="IPR001611">
    <property type="entry name" value="Leu-rich_rpt"/>
</dbReference>
<dbReference type="Proteomes" id="UP001054889">
    <property type="component" value="Unassembled WGS sequence"/>
</dbReference>
<keyword evidence="5 11" id="KW-0732">Signal</keyword>
<keyword evidence="14" id="KW-1185">Reference proteome</keyword>
<reference evidence="13" key="1">
    <citation type="journal article" date="2018" name="DNA Res.">
        <title>Multiple hybrid de novo genome assembly of finger millet, an orphan allotetraploid crop.</title>
        <authorList>
            <person name="Hatakeyama M."/>
            <person name="Aluri S."/>
            <person name="Balachadran M.T."/>
            <person name="Sivarajan S.R."/>
            <person name="Patrignani A."/>
            <person name="Gruter S."/>
            <person name="Poveda L."/>
            <person name="Shimizu-Inatsugi R."/>
            <person name="Baeten J."/>
            <person name="Francoijs K.J."/>
            <person name="Nataraja K.N."/>
            <person name="Reddy Y.A.N."/>
            <person name="Phadnis S."/>
            <person name="Ravikumar R.L."/>
            <person name="Schlapbach R."/>
            <person name="Sreeman S.M."/>
            <person name="Shimizu K.K."/>
        </authorList>
    </citation>
    <scope>NUCLEOTIDE SEQUENCE</scope>
</reference>
<sequence>MAFSGLALALLLLSLISRATPCTEQDKSSLLQFLAGLSRDGGLAVLWQNGTTDCCSWEGISCNGEGAVAEVVLAKKGLEGHVLPALGDLTGLLRLNLSHNSLSGGLPLDHLMSSSRIVVIDVSFNRLQGELLELPSSITHRWSLQVLNISSNMFTGRFPSRTWKSMKNLVALNASNNSFRGQVLASFCLASASFAMLDLSYNKFTGNIPPQLGNCSMITVLELGYNRLYGTIPDELFNATSLEHLSLRYASLHGTHDGAHVAKLSNLITLDLGENHFTGKIPDSIGQLKQLEQLHLDSNNMSGELPSALGSCSNLITIDLKSNYFSGELSKVNFSTLQNLERLDIKGNNFIGMVPESIYLCMKLTALRLADNKFYDLEELQESQSPFPRDEFHA</sequence>
<evidence type="ECO:0000256" key="7">
    <source>
        <dbReference type="ARBA" id="ARBA00022989"/>
    </source>
</evidence>
<evidence type="ECO:0000256" key="10">
    <source>
        <dbReference type="ARBA" id="ARBA00023180"/>
    </source>
</evidence>
<protein>
    <recommendedName>
        <fullName evidence="12">Leucine-rich repeat-containing N-terminal plant-type domain-containing protein</fullName>
    </recommendedName>
</protein>
<feature type="chain" id="PRO_5043955110" description="Leucine-rich repeat-containing N-terminal plant-type domain-containing protein" evidence="11">
    <location>
        <begin position="20"/>
        <end position="394"/>
    </location>
</feature>
<evidence type="ECO:0000259" key="12">
    <source>
        <dbReference type="Pfam" id="PF08263"/>
    </source>
</evidence>
<evidence type="ECO:0000256" key="8">
    <source>
        <dbReference type="ARBA" id="ARBA00023136"/>
    </source>
</evidence>
<evidence type="ECO:0000256" key="6">
    <source>
        <dbReference type="ARBA" id="ARBA00022737"/>
    </source>
</evidence>
<keyword evidence="3" id="KW-0433">Leucine-rich repeat</keyword>